<evidence type="ECO:0000313" key="1">
    <source>
        <dbReference type="EMBL" id="OQR89155.1"/>
    </source>
</evidence>
<name>A0A1V9YTR2_9STRA</name>
<keyword evidence="2" id="KW-1185">Reference proteome</keyword>
<reference evidence="1 2" key="1">
    <citation type="journal article" date="2014" name="Genome Biol. Evol.">
        <title>The secreted proteins of Achlya hypogyna and Thraustotheca clavata identify the ancestral oomycete secretome and reveal gene acquisitions by horizontal gene transfer.</title>
        <authorList>
            <person name="Misner I."/>
            <person name="Blouin N."/>
            <person name="Leonard G."/>
            <person name="Richards T.A."/>
            <person name="Lane C.E."/>
        </authorList>
    </citation>
    <scope>NUCLEOTIDE SEQUENCE [LARGE SCALE GENOMIC DNA]</scope>
    <source>
        <strain evidence="1 2">ATCC 34112</strain>
    </source>
</reference>
<dbReference type="AlphaFoldDB" id="A0A1V9YTR2"/>
<proteinExistence type="predicted"/>
<protein>
    <submittedName>
        <fullName evidence="1">Uncharacterized protein</fullName>
    </submittedName>
</protein>
<accession>A0A1V9YTR2</accession>
<sequence length="87" mass="10117">MSSQTVSTISPWSNIYEGTYCGTAILAKEFSLRPWENDVKKFNNVLKLHRMLTSSNLLVFVKIQMKQERPERGDLKELLNKRELSVE</sequence>
<organism evidence="1 2">
    <name type="scientific">Thraustotheca clavata</name>
    <dbReference type="NCBI Taxonomy" id="74557"/>
    <lineage>
        <taxon>Eukaryota</taxon>
        <taxon>Sar</taxon>
        <taxon>Stramenopiles</taxon>
        <taxon>Oomycota</taxon>
        <taxon>Saprolegniomycetes</taxon>
        <taxon>Saprolegniales</taxon>
        <taxon>Achlyaceae</taxon>
        <taxon>Thraustotheca</taxon>
    </lineage>
</organism>
<dbReference type="EMBL" id="JNBS01002839">
    <property type="protein sequence ID" value="OQR89155.1"/>
    <property type="molecule type" value="Genomic_DNA"/>
</dbReference>
<dbReference type="Proteomes" id="UP000243217">
    <property type="component" value="Unassembled WGS sequence"/>
</dbReference>
<gene>
    <name evidence="1" type="ORF">THRCLA_09896</name>
</gene>
<evidence type="ECO:0000313" key="2">
    <source>
        <dbReference type="Proteomes" id="UP000243217"/>
    </source>
</evidence>
<comment type="caution">
    <text evidence="1">The sequence shown here is derived from an EMBL/GenBank/DDBJ whole genome shotgun (WGS) entry which is preliminary data.</text>
</comment>